<feature type="binding site" evidence="9">
    <location>
        <position position="77"/>
    </location>
    <ligand>
        <name>GTP</name>
        <dbReference type="ChEBI" id="CHEBI:37565"/>
    </ligand>
</feature>
<dbReference type="InterPro" id="IPR024072">
    <property type="entry name" value="DHFR-like_dom_sf"/>
</dbReference>
<name>A0ABW2Q5C3_9MICO</name>
<evidence type="ECO:0000256" key="6">
    <source>
        <dbReference type="ARBA" id="ARBA00022833"/>
    </source>
</evidence>
<evidence type="ECO:0000313" key="12">
    <source>
        <dbReference type="EMBL" id="MFC7404391.1"/>
    </source>
</evidence>
<dbReference type="EC" id="3.5.4.25" evidence="9"/>
<feature type="domain" description="Bacterial bifunctional deaminase-reductase C-terminal" evidence="11">
    <location>
        <begin position="246"/>
        <end position="416"/>
    </location>
</feature>
<evidence type="ECO:0000256" key="3">
    <source>
        <dbReference type="ARBA" id="ARBA00022723"/>
    </source>
</evidence>
<comment type="catalytic activity">
    <reaction evidence="8 9">
        <text>GTP + 4 H2O = 2,5-diamino-6-hydroxy-4-(5-phosphoribosylamino)-pyrimidine + formate + 2 phosphate + 3 H(+)</text>
        <dbReference type="Rhea" id="RHEA:23704"/>
        <dbReference type="ChEBI" id="CHEBI:15377"/>
        <dbReference type="ChEBI" id="CHEBI:15378"/>
        <dbReference type="ChEBI" id="CHEBI:15740"/>
        <dbReference type="ChEBI" id="CHEBI:37565"/>
        <dbReference type="ChEBI" id="CHEBI:43474"/>
        <dbReference type="ChEBI" id="CHEBI:58614"/>
        <dbReference type="EC" id="3.5.4.25"/>
    </reaction>
</comment>
<gene>
    <name evidence="9 12" type="primary">ribA</name>
    <name evidence="12" type="ORF">ACFQQL_04655</name>
</gene>
<keyword evidence="5 9" id="KW-0378">Hydrolase</keyword>
<feature type="binding site" evidence="9">
    <location>
        <begin position="56"/>
        <end position="60"/>
    </location>
    <ligand>
        <name>GTP</name>
        <dbReference type="ChEBI" id="CHEBI:37565"/>
    </ligand>
</feature>
<reference evidence="13" key="1">
    <citation type="journal article" date="2019" name="Int. J. Syst. Evol. Microbiol.">
        <title>The Global Catalogue of Microorganisms (GCM) 10K type strain sequencing project: providing services to taxonomists for standard genome sequencing and annotation.</title>
        <authorList>
            <consortium name="The Broad Institute Genomics Platform"/>
            <consortium name="The Broad Institute Genome Sequencing Center for Infectious Disease"/>
            <person name="Wu L."/>
            <person name="Ma J."/>
        </authorList>
    </citation>
    <scope>NUCLEOTIDE SEQUENCE [LARGE SCALE GENOMIC DNA]</scope>
    <source>
        <strain evidence="13">JCM 1490</strain>
    </source>
</reference>
<dbReference type="PANTHER" id="PTHR21327:SF18">
    <property type="entry name" value="3,4-DIHYDROXY-2-BUTANONE 4-PHOSPHATE SYNTHASE"/>
    <property type="match status" value="1"/>
</dbReference>
<comment type="caution">
    <text evidence="12">The sequence shown here is derived from an EMBL/GenBank/DDBJ whole genome shotgun (WGS) entry which is preliminary data.</text>
</comment>
<dbReference type="SUPFAM" id="SSF53597">
    <property type="entry name" value="Dihydrofolate reductase-like"/>
    <property type="match status" value="1"/>
</dbReference>
<proteinExistence type="inferred from homology"/>
<dbReference type="InterPro" id="IPR036144">
    <property type="entry name" value="RibA-like_sf"/>
</dbReference>
<keyword evidence="4 9" id="KW-0547">Nucleotide-binding</keyword>
<dbReference type="Gene3D" id="3.40.430.10">
    <property type="entry name" value="Dihydrofolate Reductase, subunit A"/>
    <property type="match status" value="1"/>
</dbReference>
<feature type="binding site" evidence="9">
    <location>
        <position position="162"/>
    </location>
    <ligand>
        <name>GTP</name>
        <dbReference type="ChEBI" id="CHEBI:37565"/>
    </ligand>
</feature>
<comment type="cofactor">
    <cofactor evidence="9">
        <name>Zn(2+)</name>
        <dbReference type="ChEBI" id="CHEBI:29105"/>
    </cofactor>
    <text evidence="9">Binds 1 zinc ion per subunit.</text>
</comment>
<evidence type="ECO:0000259" key="10">
    <source>
        <dbReference type="Pfam" id="PF00925"/>
    </source>
</evidence>
<accession>A0ABW2Q5C3</accession>
<sequence>MTDLPGLGVRRTVATTLPTAHGTFEMYGYDGAGGLGHVALVMGDVASDAATPPLVRVHSECLTGDALGSRRCDCGEQLQAALAEIAREGRGALVYVRGHEGRGIGLLAKLRAYALQDAGLDTVDANLELGYPADARTYEEVADILHDLGATRVRLMSANPEKAERLGELGIQVVSRHVLTVPDRPENAFYLDTKRRRMRHDTVAALPDPWTQMLTGRVPDQAAAGTDAMLLDRYGPLVAAGSPLTIAQLGQSMDGFIAARTGDAEFVTGEQDRTHLHRLRALVDAVVVGAATVAADDPRLTVRAVPGANPVRVVLDPGGRAPRGSRVFTDDAAPTLWVLGNDAEGPNGTAARHVNVVRLPLDAAGRFDPAGVLAVLRARGLGRVLVEGGGRLVSAFLAAGVLDRLFLTTAPLLIGDGIPGIRFDGADRLADAVGAPVRRFVLGDDVCTEFDLSASRRTLR</sequence>
<comment type="pathway">
    <text evidence="1 9">Cofactor biosynthesis; riboflavin biosynthesis; 5-amino-6-(D-ribitylamino)uracil from GTP: step 1/4.</text>
</comment>
<feature type="binding site" evidence="9">
    <location>
        <position position="72"/>
    </location>
    <ligand>
        <name>Zn(2+)</name>
        <dbReference type="ChEBI" id="CHEBI:29105"/>
        <note>catalytic</note>
    </ligand>
</feature>
<feature type="active site" description="Nucleophile" evidence="9">
    <location>
        <position position="136"/>
    </location>
</feature>
<evidence type="ECO:0000259" key="11">
    <source>
        <dbReference type="Pfam" id="PF01872"/>
    </source>
</evidence>
<keyword evidence="6 9" id="KW-0862">Zinc</keyword>
<evidence type="ECO:0000256" key="4">
    <source>
        <dbReference type="ARBA" id="ARBA00022741"/>
    </source>
</evidence>
<keyword evidence="2 9" id="KW-0686">Riboflavin biosynthesis</keyword>
<dbReference type="NCBIfam" id="NF001591">
    <property type="entry name" value="PRK00393.1"/>
    <property type="match status" value="1"/>
</dbReference>
<evidence type="ECO:0000256" key="2">
    <source>
        <dbReference type="ARBA" id="ARBA00022619"/>
    </source>
</evidence>
<dbReference type="InterPro" id="IPR032677">
    <property type="entry name" value="GTP_cyclohydro_II"/>
</dbReference>
<dbReference type="InterPro" id="IPR002734">
    <property type="entry name" value="RibDG_C"/>
</dbReference>
<dbReference type="Proteomes" id="UP001596455">
    <property type="component" value="Unassembled WGS sequence"/>
</dbReference>
<dbReference type="CDD" id="cd00641">
    <property type="entry name" value="GTP_cyclohydro2"/>
    <property type="match status" value="1"/>
</dbReference>
<evidence type="ECO:0000256" key="8">
    <source>
        <dbReference type="ARBA" id="ARBA00049295"/>
    </source>
</evidence>
<dbReference type="Pfam" id="PF01872">
    <property type="entry name" value="RibD_C"/>
    <property type="match status" value="1"/>
</dbReference>
<organism evidence="12 13">
    <name type="scientific">Georgenia alba</name>
    <dbReference type="NCBI Taxonomy" id="2233858"/>
    <lineage>
        <taxon>Bacteria</taxon>
        <taxon>Bacillati</taxon>
        <taxon>Actinomycetota</taxon>
        <taxon>Actinomycetes</taxon>
        <taxon>Micrococcales</taxon>
        <taxon>Bogoriellaceae</taxon>
        <taxon>Georgenia</taxon>
    </lineage>
</organism>
<dbReference type="Gene3D" id="3.40.50.10990">
    <property type="entry name" value="GTP cyclohydrolase II"/>
    <property type="match status" value="1"/>
</dbReference>
<evidence type="ECO:0000313" key="13">
    <source>
        <dbReference type="Proteomes" id="UP001596455"/>
    </source>
</evidence>
<evidence type="ECO:0000256" key="5">
    <source>
        <dbReference type="ARBA" id="ARBA00022801"/>
    </source>
</evidence>
<dbReference type="InterPro" id="IPR000926">
    <property type="entry name" value="RibA"/>
</dbReference>
<evidence type="ECO:0000256" key="7">
    <source>
        <dbReference type="ARBA" id="ARBA00023134"/>
    </source>
</evidence>
<dbReference type="NCBIfam" id="TIGR00505">
    <property type="entry name" value="ribA"/>
    <property type="match status" value="1"/>
</dbReference>
<dbReference type="EMBL" id="JBHTCQ010000001">
    <property type="protein sequence ID" value="MFC7404391.1"/>
    <property type="molecule type" value="Genomic_DNA"/>
</dbReference>
<keyword evidence="13" id="KW-1185">Reference proteome</keyword>
<comment type="function">
    <text evidence="9">Catalyzes the conversion of GTP to 2,5-diamino-6-ribosylamino-4(3H)-pyrimidinone 5'-phosphate (DARP), formate and pyrophosphate.</text>
</comment>
<feature type="binding site" evidence="9">
    <location>
        <begin position="100"/>
        <end position="102"/>
    </location>
    <ligand>
        <name>GTP</name>
        <dbReference type="ChEBI" id="CHEBI:37565"/>
    </ligand>
</feature>
<keyword evidence="3 9" id="KW-0479">Metal-binding</keyword>
<dbReference type="PANTHER" id="PTHR21327">
    <property type="entry name" value="GTP CYCLOHYDROLASE II-RELATED"/>
    <property type="match status" value="1"/>
</dbReference>
<dbReference type="Pfam" id="PF00925">
    <property type="entry name" value="GTP_cyclohydro2"/>
    <property type="match status" value="1"/>
</dbReference>
<evidence type="ECO:0000256" key="9">
    <source>
        <dbReference type="HAMAP-Rule" id="MF_00179"/>
    </source>
</evidence>
<dbReference type="HAMAP" id="MF_00179">
    <property type="entry name" value="RibA"/>
    <property type="match status" value="1"/>
</dbReference>
<dbReference type="GO" id="GO:0003935">
    <property type="term" value="F:GTP cyclohydrolase II activity"/>
    <property type="evidence" value="ECO:0007669"/>
    <property type="project" value="UniProtKB-EC"/>
</dbReference>
<dbReference type="SUPFAM" id="SSF142695">
    <property type="entry name" value="RibA-like"/>
    <property type="match status" value="1"/>
</dbReference>
<dbReference type="RefSeq" id="WP_382391735.1">
    <property type="nucleotide sequence ID" value="NZ_JBHTCQ010000001.1"/>
</dbReference>
<evidence type="ECO:0000256" key="1">
    <source>
        <dbReference type="ARBA" id="ARBA00004853"/>
    </source>
</evidence>
<feature type="active site" description="Proton acceptor" evidence="9">
    <location>
        <position position="134"/>
    </location>
</feature>
<feature type="binding site" evidence="9">
    <location>
        <position position="61"/>
    </location>
    <ligand>
        <name>Zn(2+)</name>
        <dbReference type="ChEBI" id="CHEBI:29105"/>
        <note>catalytic</note>
    </ligand>
</feature>
<feature type="binding site" evidence="9">
    <location>
        <position position="74"/>
    </location>
    <ligand>
        <name>Zn(2+)</name>
        <dbReference type="ChEBI" id="CHEBI:29105"/>
        <note>catalytic</note>
    </ligand>
</feature>
<feature type="binding site" evidence="9">
    <location>
        <position position="122"/>
    </location>
    <ligand>
        <name>GTP</name>
        <dbReference type="ChEBI" id="CHEBI:37565"/>
    </ligand>
</feature>
<feature type="binding site" evidence="9">
    <location>
        <position position="157"/>
    </location>
    <ligand>
        <name>GTP</name>
        <dbReference type="ChEBI" id="CHEBI:37565"/>
    </ligand>
</feature>
<protein>
    <recommendedName>
        <fullName evidence="9">GTP cyclohydrolase-2</fullName>
        <ecNumber evidence="9">3.5.4.25</ecNumber>
    </recommendedName>
    <alternativeName>
        <fullName evidence="9">GTP cyclohydrolase II</fullName>
    </alternativeName>
</protein>
<keyword evidence="7 9" id="KW-0342">GTP-binding</keyword>
<feature type="domain" description="GTP cyclohydrolase II" evidence="10">
    <location>
        <begin position="11"/>
        <end position="176"/>
    </location>
</feature>
<comment type="similarity">
    <text evidence="9">Belongs to the GTP cyclohydrolase II family.</text>
</comment>